<dbReference type="Proteomes" id="UP000595362">
    <property type="component" value="Chromosome"/>
</dbReference>
<dbReference type="Gene3D" id="3.30.1330.40">
    <property type="entry name" value="RutC-like"/>
    <property type="match status" value="1"/>
</dbReference>
<dbReference type="PANTHER" id="PTHR47328:SF1">
    <property type="entry name" value="RUTC FAMILY PROTEIN YOAB"/>
    <property type="match status" value="1"/>
</dbReference>
<dbReference type="SUPFAM" id="SSF55298">
    <property type="entry name" value="YjgF-like"/>
    <property type="match status" value="1"/>
</dbReference>
<dbReference type="PANTHER" id="PTHR47328">
    <property type="match status" value="1"/>
</dbReference>
<dbReference type="EMBL" id="CP066681">
    <property type="protein sequence ID" value="QQG35368.1"/>
    <property type="molecule type" value="Genomic_DNA"/>
</dbReference>
<gene>
    <name evidence="1" type="ORF">HYS17_07370</name>
</gene>
<protein>
    <submittedName>
        <fullName evidence="1">RidA family protein</fullName>
    </submittedName>
</protein>
<dbReference type="Pfam" id="PF01042">
    <property type="entry name" value="Ribonuc_L-PSP"/>
    <property type="match status" value="1"/>
</dbReference>
<proteinExistence type="predicted"/>
<reference evidence="1 2" key="1">
    <citation type="submission" date="2020-07" db="EMBL/GenBank/DDBJ databases">
        <title>Huge and variable diversity of episymbiotic CPR bacteria and DPANN archaea in groundwater ecosystems.</title>
        <authorList>
            <person name="He C.Y."/>
            <person name="Keren R."/>
            <person name="Whittaker M."/>
            <person name="Farag I.F."/>
            <person name="Doudna J."/>
            <person name="Cate J.H.D."/>
            <person name="Banfield J.F."/>
        </authorList>
    </citation>
    <scope>NUCLEOTIDE SEQUENCE [LARGE SCALE GENOMIC DNA]</scope>
    <source>
        <strain evidence="1">NC_groundwater_70_Ag_B-0.1um_54_66</strain>
    </source>
</reference>
<dbReference type="InterPro" id="IPR006175">
    <property type="entry name" value="YjgF/YER057c/UK114"/>
</dbReference>
<accession>A0A7T5R0P1</accession>
<dbReference type="InterPro" id="IPR035709">
    <property type="entry name" value="YoaB-like"/>
</dbReference>
<name>A0A7T5R0P1_9BACT</name>
<organism evidence="1 2">
    <name type="scientific">Micavibrio aeruginosavorus</name>
    <dbReference type="NCBI Taxonomy" id="349221"/>
    <lineage>
        <taxon>Bacteria</taxon>
        <taxon>Pseudomonadati</taxon>
        <taxon>Bdellovibrionota</taxon>
        <taxon>Bdellovibrionia</taxon>
        <taxon>Bdellovibrionales</taxon>
        <taxon>Pseudobdellovibrionaceae</taxon>
        <taxon>Micavibrio</taxon>
    </lineage>
</organism>
<evidence type="ECO:0000313" key="2">
    <source>
        <dbReference type="Proteomes" id="UP000595362"/>
    </source>
</evidence>
<dbReference type="CDD" id="cd06150">
    <property type="entry name" value="YjgF_YER057c_UK114_like_2"/>
    <property type="match status" value="1"/>
</dbReference>
<dbReference type="InterPro" id="IPR035959">
    <property type="entry name" value="RutC-like_sf"/>
</dbReference>
<evidence type="ECO:0000313" key="1">
    <source>
        <dbReference type="EMBL" id="QQG35368.1"/>
    </source>
</evidence>
<sequence>MAIQRINTNQRLSQVVVHGGLIYISGQVAIQNRGKSIADQTTEILGAIEKYLAETGSDKNHMLSATVWLSDMASYDEFNKVWDAWVPQGQAPSRACVEARLVFPDFNVEVAVIAAVKE</sequence>
<dbReference type="AlphaFoldDB" id="A0A7T5R0P1"/>